<organism evidence="1 2">
    <name type="scientific">Aphanocapsa feldmannii 277cV</name>
    <dbReference type="NCBI Taxonomy" id="2507553"/>
    <lineage>
        <taxon>Bacteria</taxon>
        <taxon>Bacillati</taxon>
        <taxon>Cyanobacteriota</taxon>
        <taxon>Cyanophyceae</taxon>
        <taxon>Oscillatoriophycideae</taxon>
        <taxon>Chroococcales</taxon>
        <taxon>Microcystaceae</taxon>
        <taxon>Aphanocapsa</taxon>
    </lineage>
</organism>
<name>A0A524RN13_9CHRO</name>
<dbReference type="EMBL" id="SRMO01000066">
    <property type="protein sequence ID" value="TGG92161.1"/>
    <property type="molecule type" value="Genomic_DNA"/>
</dbReference>
<accession>A0A524RN13</accession>
<sequence>MLRLLASCSATDQARASYQNGLMLWAMNIDVIQRRTLQAKYPAWGKAMSEQFAEIARLDREGLTAALAFELVYACPTTTTWWQ</sequence>
<evidence type="ECO:0000313" key="1">
    <source>
        <dbReference type="EMBL" id="TGG92161.1"/>
    </source>
</evidence>
<protein>
    <submittedName>
        <fullName evidence="1">Uncharacterized protein</fullName>
    </submittedName>
</protein>
<comment type="caution">
    <text evidence="1">The sequence shown here is derived from an EMBL/GenBank/DDBJ whole genome shotgun (WGS) entry which is preliminary data.</text>
</comment>
<dbReference type="Proteomes" id="UP000317990">
    <property type="component" value="Unassembled WGS sequence"/>
</dbReference>
<gene>
    <name evidence="1" type="ORF">ERJ67_06725</name>
</gene>
<reference evidence="1 2" key="1">
    <citation type="journal article" date="2019" name="mSystems">
        <title>Life at home and on the roam: Genomic adaptions reflect the dual lifestyle of an intracellular, facultative symbiont.</title>
        <authorList>
            <person name="Burgsdorf I."/>
        </authorList>
    </citation>
    <scope>NUCLEOTIDE SEQUENCE [LARGE SCALE GENOMIC DNA]</scope>
    <source>
        <strain evidence="1">277cV</strain>
    </source>
</reference>
<evidence type="ECO:0000313" key="2">
    <source>
        <dbReference type="Proteomes" id="UP000317990"/>
    </source>
</evidence>
<dbReference type="AlphaFoldDB" id="A0A524RN13"/>
<proteinExistence type="predicted"/>